<dbReference type="SUPFAM" id="SSF46785">
    <property type="entry name" value="Winged helix' DNA-binding domain"/>
    <property type="match status" value="1"/>
</dbReference>
<name>A0A5J5HKH1_9BACI</name>
<evidence type="ECO:0000256" key="2">
    <source>
        <dbReference type="ARBA" id="ARBA00023125"/>
    </source>
</evidence>
<dbReference type="InterPro" id="IPR023187">
    <property type="entry name" value="Tscrpt_reg_MarR-type_CS"/>
</dbReference>
<keyword evidence="6" id="KW-1185">Reference proteome</keyword>
<dbReference type="OrthoDB" id="49580at2"/>
<gene>
    <name evidence="5" type="ORF">F4V44_18145</name>
</gene>
<feature type="domain" description="HTH marR-type" evidence="4">
    <location>
        <begin position="13"/>
        <end position="145"/>
    </location>
</feature>
<evidence type="ECO:0000313" key="5">
    <source>
        <dbReference type="EMBL" id="KAA9021065.1"/>
    </source>
</evidence>
<dbReference type="PROSITE" id="PS01117">
    <property type="entry name" value="HTH_MARR_1"/>
    <property type="match status" value="1"/>
</dbReference>
<evidence type="ECO:0000256" key="3">
    <source>
        <dbReference type="ARBA" id="ARBA00023163"/>
    </source>
</evidence>
<keyword evidence="2" id="KW-0238">DNA-binding</keyword>
<protein>
    <submittedName>
        <fullName evidence="5">MarR family transcriptional regulator</fullName>
    </submittedName>
</protein>
<dbReference type="Pfam" id="PF01047">
    <property type="entry name" value="MarR"/>
    <property type="match status" value="1"/>
</dbReference>
<dbReference type="AlphaFoldDB" id="A0A5J5HKH1"/>
<evidence type="ECO:0000313" key="6">
    <source>
        <dbReference type="Proteomes" id="UP000326671"/>
    </source>
</evidence>
<dbReference type="InterPro" id="IPR000835">
    <property type="entry name" value="HTH_MarR-typ"/>
</dbReference>
<accession>A0A5J5HKH1</accession>
<dbReference type="SMART" id="SM00347">
    <property type="entry name" value="HTH_MARR"/>
    <property type="match status" value="1"/>
</dbReference>
<dbReference type="PANTHER" id="PTHR42756">
    <property type="entry name" value="TRANSCRIPTIONAL REGULATOR, MARR"/>
    <property type="match status" value="1"/>
</dbReference>
<dbReference type="Gene3D" id="1.10.10.10">
    <property type="entry name" value="Winged helix-like DNA-binding domain superfamily/Winged helix DNA-binding domain"/>
    <property type="match status" value="1"/>
</dbReference>
<dbReference type="InterPro" id="IPR036390">
    <property type="entry name" value="WH_DNA-bd_sf"/>
</dbReference>
<sequence>MNKIGVIFMFELNDSLSFLLSKCNQKAFALSQERLSEFTLTPEQAVALTYLFKKDGINQLQLGEMIQKDRTTISGIVNKLENQGYVRKGINPSDKRSSSIYVTEKAFAIKDALLEQAVEVNEFLSKDLTNEEKEFLIATLKKLRNSN</sequence>
<dbReference type="GO" id="GO:0003700">
    <property type="term" value="F:DNA-binding transcription factor activity"/>
    <property type="evidence" value="ECO:0007669"/>
    <property type="project" value="InterPro"/>
</dbReference>
<dbReference type="PROSITE" id="PS50995">
    <property type="entry name" value="HTH_MARR_2"/>
    <property type="match status" value="1"/>
</dbReference>
<dbReference type="InterPro" id="IPR036388">
    <property type="entry name" value="WH-like_DNA-bd_sf"/>
</dbReference>
<evidence type="ECO:0000256" key="1">
    <source>
        <dbReference type="ARBA" id="ARBA00023015"/>
    </source>
</evidence>
<keyword evidence="1" id="KW-0805">Transcription regulation</keyword>
<dbReference type="GO" id="GO:0003677">
    <property type="term" value="F:DNA binding"/>
    <property type="evidence" value="ECO:0007669"/>
    <property type="project" value="UniProtKB-KW"/>
</dbReference>
<dbReference type="PRINTS" id="PR00598">
    <property type="entry name" value="HTHMARR"/>
</dbReference>
<proteinExistence type="predicted"/>
<dbReference type="EMBL" id="VYKL01000028">
    <property type="protein sequence ID" value="KAA9021065.1"/>
    <property type="molecule type" value="Genomic_DNA"/>
</dbReference>
<comment type="caution">
    <text evidence="5">The sequence shown here is derived from an EMBL/GenBank/DDBJ whole genome shotgun (WGS) entry which is preliminary data.</text>
</comment>
<evidence type="ECO:0000259" key="4">
    <source>
        <dbReference type="PROSITE" id="PS50995"/>
    </source>
</evidence>
<keyword evidence="3" id="KW-0804">Transcription</keyword>
<dbReference type="Proteomes" id="UP000326671">
    <property type="component" value="Unassembled WGS sequence"/>
</dbReference>
<reference evidence="5 6" key="1">
    <citation type="submission" date="2019-09" db="EMBL/GenBank/DDBJ databases">
        <title>Whole genome sequences of isolates from the Mars Exploration Rovers.</title>
        <authorList>
            <person name="Seuylemezian A."/>
            <person name="Vaishampayan P."/>
        </authorList>
    </citation>
    <scope>NUCLEOTIDE SEQUENCE [LARGE SCALE GENOMIC DNA]</scope>
    <source>
        <strain evidence="5 6">MER_TA_151</strain>
    </source>
</reference>
<organism evidence="5 6">
    <name type="scientific">Niallia endozanthoxylica</name>
    <dbReference type="NCBI Taxonomy" id="2036016"/>
    <lineage>
        <taxon>Bacteria</taxon>
        <taxon>Bacillati</taxon>
        <taxon>Bacillota</taxon>
        <taxon>Bacilli</taxon>
        <taxon>Bacillales</taxon>
        <taxon>Bacillaceae</taxon>
        <taxon>Niallia</taxon>
    </lineage>
</organism>
<dbReference type="PANTHER" id="PTHR42756:SF1">
    <property type="entry name" value="TRANSCRIPTIONAL REPRESSOR OF EMRAB OPERON"/>
    <property type="match status" value="1"/>
</dbReference>